<sequence>MLRASTLGLSLPSSNIFVVRSYRRLYWASKGWTLQVPPNASGSSSNSLLVPTNLSTAPRAPHLPSIPLDIYQQQQDQVGLSASEDVFVTHTQKLTGATEAHGGEASSPTAEHPPASTANVVGGKLSSSMMRRERGTTDARQPPEEELLAALGDSQEQPSSSGQEGQKDCSEVRFITERPAYAAGRPWAPVPVKPVEVPKQALHLLKNIERGIKVAKEKYWRQRKRHGRSADRLEAIAVENGLPSRDLPSLILKHLEVLGTTASVDQAWNSYVFLIDTIASHELIYSRLQYIPHSHLHRFSRLLAHHRPRTYLQYLRLLSVMTYIAHCGGELKLPQWNALIAHAAAGRRKTTNDDMEKAMAIFRGMRTGRLPGSSLFSLPEEYEERFDQTQPVLEPDVYTLTTLLGIAARVMDSATLKSVSHTMVKSGLAPSRITHLSLLRYFTYKRDLSGVRRTLHRMRHQGLEVGLDGLNTCIWAYGYNKRLDIVLLIYRVLRHNKIPETYLGPDDIHDAVLALKEESIIVEPGIIPNHITYTTVIQTLAYFGQFEPAIKVFIDMISMDNVEQGAPLYLSESGEWRPGPYAPSLPVYRAIFLGFAKHGTPARLNRHPDQPSWTMENLEEVFERFLDLPQDTPLNHSLLNIIMAAFHRTSDNDLDAVRKAWEALDRKFGIFFRKTHSESRLARLKRTLFPDIPSEPG</sequence>
<evidence type="ECO:0008006" key="5">
    <source>
        <dbReference type="Google" id="ProtNLM"/>
    </source>
</evidence>
<keyword evidence="1" id="KW-0677">Repeat</keyword>
<dbReference type="Pfam" id="PF13812">
    <property type="entry name" value="PPR_3"/>
    <property type="match status" value="1"/>
</dbReference>
<feature type="region of interest" description="Disordered" evidence="2">
    <location>
        <begin position="98"/>
        <end position="171"/>
    </location>
</feature>
<dbReference type="InterPro" id="IPR011990">
    <property type="entry name" value="TPR-like_helical_dom_sf"/>
</dbReference>
<protein>
    <recommendedName>
        <fullName evidence="5">Pentatricopeptide repeat protein</fullName>
    </recommendedName>
</protein>
<dbReference type="AlphaFoldDB" id="A0A409YLG1"/>
<evidence type="ECO:0000256" key="1">
    <source>
        <dbReference type="ARBA" id="ARBA00022737"/>
    </source>
</evidence>
<evidence type="ECO:0000313" key="4">
    <source>
        <dbReference type="Proteomes" id="UP000284706"/>
    </source>
</evidence>
<organism evidence="3 4">
    <name type="scientific">Gymnopilus dilepis</name>
    <dbReference type="NCBI Taxonomy" id="231916"/>
    <lineage>
        <taxon>Eukaryota</taxon>
        <taxon>Fungi</taxon>
        <taxon>Dikarya</taxon>
        <taxon>Basidiomycota</taxon>
        <taxon>Agaricomycotina</taxon>
        <taxon>Agaricomycetes</taxon>
        <taxon>Agaricomycetidae</taxon>
        <taxon>Agaricales</taxon>
        <taxon>Agaricineae</taxon>
        <taxon>Hymenogastraceae</taxon>
        <taxon>Gymnopilus</taxon>
    </lineage>
</organism>
<feature type="compositionally biased region" description="Low complexity" evidence="2">
    <location>
        <begin position="154"/>
        <end position="164"/>
    </location>
</feature>
<accession>A0A409YLG1</accession>
<dbReference type="OrthoDB" id="1908178at2759"/>
<evidence type="ECO:0000313" key="3">
    <source>
        <dbReference type="EMBL" id="PPR03876.1"/>
    </source>
</evidence>
<reference evidence="3 4" key="1">
    <citation type="journal article" date="2018" name="Evol. Lett.">
        <title>Horizontal gene cluster transfer increased hallucinogenic mushroom diversity.</title>
        <authorList>
            <person name="Reynolds H.T."/>
            <person name="Vijayakumar V."/>
            <person name="Gluck-Thaler E."/>
            <person name="Korotkin H.B."/>
            <person name="Matheny P.B."/>
            <person name="Slot J.C."/>
        </authorList>
    </citation>
    <scope>NUCLEOTIDE SEQUENCE [LARGE SCALE GENOMIC DNA]</scope>
    <source>
        <strain evidence="3 4">SRW20</strain>
    </source>
</reference>
<name>A0A409YLG1_9AGAR</name>
<dbReference type="InterPro" id="IPR051222">
    <property type="entry name" value="PPR/CCM1_RNA-binding"/>
</dbReference>
<dbReference type="STRING" id="231916.A0A409YLG1"/>
<dbReference type="PANTHER" id="PTHR47942:SF63">
    <property type="entry name" value="PENTATRICOPEPTIDE REPEAT-CONTAINING PROTEIN"/>
    <property type="match status" value="1"/>
</dbReference>
<gene>
    <name evidence="3" type="ORF">CVT26_000874</name>
</gene>
<proteinExistence type="predicted"/>
<comment type="caution">
    <text evidence="3">The sequence shown here is derived from an EMBL/GenBank/DDBJ whole genome shotgun (WGS) entry which is preliminary data.</text>
</comment>
<feature type="compositionally biased region" description="Basic and acidic residues" evidence="2">
    <location>
        <begin position="130"/>
        <end position="143"/>
    </location>
</feature>
<dbReference type="EMBL" id="NHYE01000695">
    <property type="protein sequence ID" value="PPR03876.1"/>
    <property type="molecule type" value="Genomic_DNA"/>
</dbReference>
<dbReference type="Proteomes" id="UP000284706">
    <property type="component" value="Unassembled WGS sequence"/>
</dbReference>
<dbReference type="InterPro" id="IPR002885">
    <property type="entry name" value="PPR_rpt"/>
</dbReference>
<dbReference type="Gene3D" id="1.25.40.10">
    <property type="entry name" value="Tetratricopeptide repeat domain"/>
    <property type="match status" value="2"/>
</dbReference>
<keyword evidence="4" id="KW-1185">Reference proteome</keyword>
<evidence type="ECO:0000256" key="2">
    <source>
        <dbReference type="SAM" id="MobiDB-lite"/>
    </source>
</evidence>
<dbReference type="PANTHER" id="PTHR47942">
    <property type="entry name" value="TETRATRICOPEPTIDE REPEAT (TPR)-LIKE SUPERFAMILY PROTEIN-RELATED"/>
    <property type="match status" value="1"/>
</dbReference>
<dbReference type="InParanoid" id="A0A409YLG1"/>